<proteinExistence type="predicted"/>
<gene>
    <name evidence="1" type="ORF">COP05_10755</name>
</gene>
<sequence length="149" mass="16612">MTQGNEMNRGSNPSEVEQQTLRELAASVQPEVHDFSNEWDAFSVIFTVASGLNGLTLQQVDPVFYVKSGAFAPAVFSRHALEEPAVRYVEARSNVRPFDMAVVFFTYDTDSKGIVTRVFWDNDAVTFLVNPDSWASVAQAANPYREKKA</sequence>
<dbReference type="Proteomes" id="UP000815698">
    <property type="component" value="Chromosome"/>
</dbReference>
<accession>A0ABM6PPS3</accession>
<organism evidence="1 2">
    <name type="scientific">Dermabacter jinjuensis</name>
    <dbReference type="NCBI Taxonomy" id="1667168"/>
    <lineage>
        <taxon>Bacteria</taxon>
        <taxon>Bacillati</taxon>
        <taxon>Actinomycetota</taxon>
        <taxon>Actinomycetes</taxon>
        <taxon>Micrococcales</taxon>
        <taxon>Dermabacteraceae</taxon>
        <taxon>Dermabacter</taxon>
    </lineage>
</organism>
<evidence type="ECO:0000313" key="2">
    <source>
        <dbReference type="Proteomes" id="UP000815698"/>
    </source>
</evidence>
<name>A0ABM6PPS3_9MICO</name>
<keyword evidence="2" id="KW-1185">Reference proteome</keyword>
<dbReference type="EMBL" id="CP023482">
    <property type="protein sequence ID" value="ATH97486.1"/>
    <property type="molecule type" value="Genomic_DNA"/>
</dbReference>
<evidence type="ECO:0000313" key="1">
    <source>
        <dbReference type="EMBL" id="ATH97486.1"/>
    </source>
</evidence>
<reference evidence="1 2" key="1">
    <citation type="journal article" date="2016" name="Int. J. Syst. Evol. Microbiol.">
        <title>Dermabacter jinjuensis sp. nov., a novel species of the genus Dermabacter isolated from a clinical specimen.</title>
        <authorList>
            <person name="Park Y.K."/>
            <person name="Lee K.M."/>
            <person name="Lee W.K."/>
            <person name="Cho M.J."/>
            <person name="Lee H.S."/>
            <person name="Cho Y.G."/>
            <person name="Lee Y.C."/>
            <person name="Lee W.K."/>
            <person name="Seong W.K."/>
            <person name="Hwang K.J."/>
        </authorList>
    </citation>
    <scope>NUCLEOTIDE SEQUENCE [LARGE SCALE GENOMIC DNA]</scope>
    <source>
        <strain evidence="1 2">32T</strain>
    </source>
</reference>
<protein>
    <submittedName>
        <fullName evidence="1">Uncharacterized protein</fullName>
    </submittedName>
</protein>
<dbReference type="RefSeq" id="WP_096883493.1">
    <property type="nucleotide sequence ID" value="NZ_CP023482.1"/>
</dbReference>